<dbReference type="AlphaFoldDB" id="A0A089Q5A7"/>
<feature type="region of interest" description="Disordered" evidence="1">
    <location>
        <begin position="1"/>
        <end position="88"/>
    </location>
</feature>
<evidence type="ECO:0000313" key="3">
    <source>
        <dbReference type="Proteomes" id="UP000029492"/>
    </source>
</evidence>
<dbReference type="Proteomes" id="UP000029492">
    <property type="component" value="Chromosome"/>
</dbReference>
<evidence type="ECO:0000256" key="1">
    <source>
        <dbReference type="SAM" id="MobiDB-lite"/>
    </source>
</evidence>
<dbReference type="EMBL" id="CP003811">
    <property type="protein sequence ID" value="AIQ89764.1"/>
    <property type="molecule type" value="Genomic_DNA"/>
</dbReference>
<name>A0A089Q5A7_9HYPH</name>
<evidence type="ECO:0000313" key="2">
    <source>
        <dbReference type="EMBL" id="AIQ89764.1"/>
    </source>
</evidence>
<protein>
    <submittedName>
        <fullName evidence="2">Protein of unassigned function</fullName>
    </submittedName>
</protein>
<feature type="compositionally biased region" description="Basic and acidic residues" evidence="1">
    <location>
        <begin position="15"/>
        <end position="37"/>
    </location>
</feature>
<keyword evidence="3" id="KW-1185">Reference proteome</keyword>
<dbReference type="HOGENOM" id="CLU_2465507_0_0_5"/>
<gene>
    <name evidence="2" type="ORF">MOC_2009</name>
</gene>
<dbReference type="STRING" id="693986.MOC_2009"/>
<accession>A0A089Q5A7</accession>
<sequence>MIRDVHTSGSDTDADDRARRAPSPVRERVGVRDERLQGRRAGRTRPFRADPTPHPVPLPNGRGDPRSLLRPRRRPRCVDPQAAVTGGP</sequence>
<organism evidence="2 3">
    <name type="scientific">Methylobacterium oryzae CBMB20</name>
    <dbReference type="NCBI Taxonomy" id="693986"/>
    <lineage>
        <taxon>Bacteria</taxon>
        <taxon>Pseudomonadati</taxon>
        <taxon>Pseudomonadota</taxon>
        <taxon>Alphaproteobacteria</taxon>
        <taxon>Hyphomicrobiales</taxon>
        <taxon>Methylobacteriaceae</taxon>
        <taxon>Methylobacterium</taxon>
    </lineage>
</organism>
<dbReference type="KEGG" id="mor:MOC_2009"/>
<proteinExistence type="predicted"/>
<reference evidence="2 3" key="1">
    <citation type="journal article" date="2014" name="PLoS ONE">
        <title>Genome Information of Methylobacterium oryzae, a Plant-Probiotic Methylotroph in the Phyllosphere.</title>
        <authorList>
            <person name="Kwak M.J."/>
            <person name="Jeong H."/>
            <person name="Madhaiyan M."/>
            <person name="Lee Y."/>
            <person name="Sa T.M."/>
            <person name="Oh T.K."/>
            <person name="Kim J.F."/>
        </authorList>
    </citation>
    <scope>NUCLEOTIDE SEQUENCE [LARGE SCALE GENOMIC DNA]</scope>
    <source>
        <strain evidence="2 3">CBMB20</strain>
    </source>
</reference>